<name>A0A1Y1HST1_KLENI</name>
<sequence length="294" mass="32760">MQAAPRAVRPLVWGPNGSGVVLVHGAEGRHGPNPTSQSGNIRQFRQEDSRAGASSDKPPSDAKRSKNGYNHGSSSLSFRDVQAASQTDIKPPIKQSLERREVNPGGGVKRPASAQGREEKRQRTEAPRVPGWKAKAAEAVDVTDQFALEDVNKDAFKKKVERETDAHRLAQRQKQIDFGKNTLGYERYLEVTPKAKRQKGDPTTPRIHQVCSKRSWDGQIKKWRRFLHRYDPPVDDEAEFAEEEYVPGYRDNAGGVKEDETGAEGAPEESAEEEEAEEVKASIFEDDEDEFVGL</sequence>
<evidence type="ECO:0000256" key="1">
    <source>
        <dbReference type="ARBA" id="ARBA00006151"/>
    </source>
</evidence>
<dbReference type="InterPro" id="IPR029344">
    <property type="entry name" value="SLBP_RNA_bind"/>
</dbReference>
<dbReference type="STRING" id="105231.A0A1Y1HST1"/>
<dbReference type="PANTHER" id="PTHR17408">
    <property type="entry name" value="HISTONE RNA HAIRPIN-BINDING PROTEIN"/>
    <property type="match status" value="1"/>
</dbReference>
<comment type="similarity">
    <text evidence="1">Belongs to the SLBP family.</text>
</comment>
<feature type="compositionally biased region" description="Acidic residues" evidence="3">
    <location>
        <begin position="266"/>
        <end position="277"/>
    </location>
</feature>
<keyword evidence="2" id="KW-0694">RNA-binding</keyword>
<dbReference type="GO" id="GO:0071207">
    <property type="term" value="F:histone pre-mRNA stem-loop binding"/>
    <property type="evidence" value="ECO:0000318"/>
    <property type="project" value="GO_Central"/>
</dbReference>
<feature type="compositionally biased region" description="Acidic residues" evidence="3">
    <location>
        <begin position="284"/>
        <end position="294"/>
    </location>
</feature>
<organism evidence="5 6">
    <name type="scientific">Klebsormidium nitens</name>
    <name type="common">Green alga</name>
    <name type="synonym">Ulothrix nitens</name>
    <dbReference type="NCBI Taxonomy" id="105231"/>
    <lineage>
        <taxon>Eukaryota</taxon>
        <taxon>Viridiplantae</taxon>
        <taxon>Streptophyta</taxon>
        <taxon>Klebsormidiophyceae</taxon>
        <taxon>Klebsormidiales</taxon>
        <taxon>Klebsormidiaceae</taxon>
        <taxon>Klebsormidium</taxon>
    </lineage>
</organism>
<proteinExistence type="inferred from homology"/>
<feature type="compositionally biased region" description="Polar residues" evidence="3">
    <location>
        <begin position="33"/>
        <end position="43"/>
    </location>
</feature>
<dbReference type="FunFam" id="1.10.8.1120:FF:000001">
    <property type="entry name" value="Histone RNA hairpin-binding protein-like"/>
    <property type="match status" value="1"/>
</dbReference>
<gene>
    <name evidence="5" type="ORF">KFL_000340100</name>
</gene>
<dbReference type="AlphaFoldDB" id="A0A1Y1HST1"/>
<keyword evidence="6" id="KW-1185">Reference proteome</keyword>
<feature type="region of interest" description="Disordered" evidence="3">
    <location>
        <begin position="193"/>
        <end position="212"/>
    </location>
</feature>
<feature type="region of interest" description="Disordered" evidence="3">
    <location>
        <begin position="1"/>
        <end position="132"/>
    </location>
</feature>
<dbReference type="Pfam" id="PF15247">
    <property type="entry name" value="SLBP_RNA_bind"/>
    <property type="match status" value="1"/>
</dbReference>
<dbReference type="Proteomes" id="UP000054558">
    <property type="component" value="Unassembled WGS sequence"/>
</dbReference>
<evidence type="ECO:0000256" key="2">
    <source>
        <dbReference type="ARBA" id="ARBA00022884"/>
    </source>
</evidence>
<feature type="compositionally biased region" description="Basic and acidic residues" evidence="3">
    <location>
        <begin position="116"/>
        <end position="126"/>
    </location>
</feature>
<dbReference type="OrthoDB" id="265795at2759"/>
<dbReference type="GO" id="GO:0003729">
    <property type="term" value="F:mRNA binding"/>
    <property type="evidence" value="ECO:0000318"/>
    <property type="project" value="GO_Central"/>
</dbReference>
<evidence type="ECO:0000313" key="5">
    <source>
        <dbReference type="EMBL" id="GAQ79607.1"/>
    </source>
</evidence>
<dbReference type="InterPro" id="IPR038294">
    <property type="entry name" value="SLBP_RNA_bind_sf"/>
</dbReference>
<dbReference type="Gene3D" id="1.10.8.1120">
    <property type="entry name" value="Histone RNA hairpin-binding protein RNA-binding domain"/>
    <property type="match status" value="1"/>
</dbReference>
<evidence type="ECO:0000256" key="3">
    <source>
        <dbReference type="SAM" id="MobiDB-lite"/>
    </source>
</evidence>
<feature type="compositionally biased region" description="Polar residues" evidence="3">
    <location>
        <begin position="67"/>
        <end position="88"/>
    </location>
</feature>
<feature type="region of interest" description="Disordered" evidence="3">
    <location>
        <begin position="245"/>
        <end position="294"/>
    </location>
</feature>
<reference evidence="5 6" key="1">
    <citation type="journal article" date="2014" name="Nat. Commun.">
        <title>Klebsormidium flaccidum genome reveals primary factors for plant terrestrial adaptation.</title>
        <authorList>
            <person name="Hori K."/>
            <person name="Maruyama F."/>
            <person name="Fujisawa T."/>
            <person name="Togashi T."/>
            <person name="Yamamoto N."/>
            <person name="Seo M."/>
            <person name="Sato S."/>
            <person name="Yamada T."/>
            <person name="Mori H."/>
            <person name="Tajima N."/>
            <person name="Moriyama T."/>
            <person name="Ikeuchi M."/>
            <person name="Watanabe M."/>
            <person name="Wada H."/>
            <person name="Kobayashi K."/>
            <person name="Saito M."/>
            <person name="Masuda T."/>
            <person name="Sasaki-Sekimoto Y."/>
            <person name="Mashiguchi K."/>
            <person name="Awai K."/>
            <person name="Shimojima M."/>
            <person name="Masuda S."/>
            <person name="Iwai M."/>
            <person name="Nobusawa T."/>
            <person name="Narise T."/>
            <person name="Kondo S."/>
            <person name="Saito H."/>
            <person name="Sato R."/>
            <person name="Murakawa M."/>
            <person name="Ihara Y."/>
            <person name="Oshima-Yamada Y."/>
            <person name="Ohtaka K."/>
            <person name="Satoh M."/>
            <person name="Sonobe K."/>
            <person name="Ishii M."/>
            <person name="Ohtani R."/>
            <person name="Kanamori-Sato M."/>
            <person name="Honoki R."/>
            <person name="Miyazaki D."/>
            <person name="Mochizuki H."/>
            <person name="Umetsu J."/>
            <person name="Higashi K."/>
            <person name="Shibata D."/>
            <person name="Kamiya Y."/>
            <person name="Sato N."/>
            <person name="Nakamura Y."/>
            <person name="Tabata S."/>
            <person name="Ida S."/>
            <person name="Kurokawa K."/>
            <person name="Ohta H."/>
        </authorList>
    </citation>
    <scope>NUCLEOTIDE SEQUENCE [LARGE SCALE GENOMIC DNA]</scope>
    <source>
        <strain evidence="5 6">NIES-2285</strain>
    </source>
</reference>
<dbReference type="PANTHER" id="PTHR17408:SF0">
    <property type="entry name" value="HISTONE RNA HAIRPIN-BINDING PROTEIN"/>
    <property type="match status" value="1"/>
</dbReference>
<accession>A0A1Y1HST1</accession>
<protein>
    <recommendedName>
        <fullName evidence="4">Histone RNA hairpin-binding protein RNA-binding domain-containing protein</fullName>
    </recommendedName>
</protein>
<evidence type="ECO:0000259" key="4">
    <source>
        <dbReference type="Pfam" id="PF15247"/>
    </source>
</evidence>
<dbReference type="GO" id="GO:0005737">
    <property type="term" value="C:cytoplasm"/>
    <property type="evidence" value="ECO:0000318"/>
    <property type="project" value="GO_Central"/>
</dbReference>
<dbReference type="GO" id="GO:0006398">
    <property type="term" value="P:mRNA 3'-end processing by stem-loop binding and cleavage"/>
    <property type="evidence" value="ECO:0000318"/>
    <property type="project" value="GO_Central"/>
</dbReference>
<dbReference type="InterPro" id="IPR026502">
    <property type="entry name" value="SLBP1/SLBP2"/>
</dbReference>
<dbReference type="GO" id="GO:0051028">
    <property type="term" value="P:mRNA transport"/>
    <property type="evidence" value="ECO:0000318"/>
    <property type="project" value="GO_Central"/>
</dbReference>
<dbReference type="EMBL" id="DF236983">
    <property type="protein sequence ID" value="GAQ79607.1"/>
    <property type="molecule type" value="Genomic_DNA"/>
</dbReference>
<feature type="domain" description="Histone RNA hairpin-binding protein RNA-binding" evidence="4">
    <location>
        <begin position="164"/>
        <end position="232"/>
    </location>
</feature>
<dbReference type="GO" id="GO:0071204">
    <property type="term" value="C:histone pre-mRNA 3'end processing complex"/>
    <property type="evidence" value="ECO:0000318"/>
    <property type="project" value="GO_Central"/>
</dbReference>
<evidence type="ECO:0000313" key="6">
    <source>
        <dbReference type="Proteomes" id="UP000054558"/>
    </source>
</evidence>